<keyword evidence="14" id="KW-1185">Reference proteome</keyword>
<dbReference type="Proteomes" id="UP001163336">
    <property type="component" value="Chromosome"/>
</dbReference>
<dbReference type="PRINTS" id="PR00182">
    <property type="entry name" value="ECOLNEIPORIN"/>
</dbReference>
<keyword evidence="7" id="KW-0406">Ion transport</keyword>
<evidence type="ECO:0000313" key="13">
    <source>
        <dbReference type="EMBL" id="BDT57787.1"/>
    </source>
</evidence>
<name>A0ABM8C3M5_9BURK</name>
<dbReference type="EMBL" id="AP026966">
    <property type="protein sequence ID" value="BDT57787.1"/>
    <property type="molecule type" value="Genomic_DNA"/>
</dbReference>
<comment type="subunit">
    <text evidence="2">Homotrimer.</text>
</comment>
<evidence type="ECO:0000256" key="6">
    <source>
        <dbReference type="ARBA" id="ARBA00022729"/>
    </source>
</evidence>
<evidence type="ECO:0000259" key="12">
    <source>
        <dbReference type="Pfam" id="PF13609"/>
    </source>
</evidence>
<evidence type="ECO:0000313" key="14">
    <source>
        <dbReference type="Proteomes" id="UP001163336"/>
    </source>
</evidence>
<evidence type="ECO:0000256" key="4">
    <source>
        <dbReference type="ARBA" id="ARBA00022452"/>
    </source>
</evidence>
<evidence type="ECO:0000256" key="2">
    <source>
        <dbReference type="ARBA" id="ARBA00011233"/>
    </source>
</evidence>
<evidence type="ECO:0000256" key="7">
    <source>
        <dbReference type="ARBA" id="ARBA00023065"/>
    </source>
</evidence>
<dbReference type="InterPro" id="IPR023614">
    <property type="entry name" value="Porin_dom_sf"/>
</dbReference>
<reference evidence="13" key="1">
    <citation type="submission" date="2022-11" db="EMBL/GenBank/DDBJ databases">
        <title>Isolation and characterization of PLA-degrading bacterium Massilia sp. from Antarctic soil.</title>
        <authorList>
            <person name="Sato K."/>
            <person name="Gomez-Fuentes C."/>
            <person name="Ahmad S.A."/>
            <person name="Zulkharnain A."/>
        </authorList>
    </citation>
    <scope>NUCLEOTIDE SEQUENCE</scope>
    <source>
        <strain evidence="13">N-3</strain>
    </source>
</reference>
<keyword evidence="5" id="KW-0812">Transmembrane</keyword>
<dbReference type="CDD" id="cd00342">
    <property type="entry name" value="gram_neg_porins"/>
    <property type="match status" value="1"/>
</dbReference>
<comment type="subcellular location">
    <subcellularLocation>
        <location evidence="1">Cell outer membrane</location>
        <topology evidence="1">Multi-pass membrane protein</topology>
    </subcellularLocation>
</comment>
<keyword evidence="4" id="KW-1134">Transmembrane beta strand</keyword>
<sequence length="356" mass="37822">MKKAHFALALLGILAGTSHAQSQVTVYGLLDLAIVQEAGGKVGTVNKVSSGVGAGSRIGFKGSEDLGNGLSAVFLLESGFQADTGEMGQGGLLFGRQVYVGLQGNFGVVTIGRQYTPEYMTTVMADPFASGYVGDTKNMISVTGNSFSRMDNTVKYISPKFNGFIVELVAAPGEVSGDNASGRQLGGAIEYATGPLRVRLGYHDRNNDTATLKDTENARNLVLGAVYDFGVVKLYGILGRNKGLNSAVWRNNNNPFGRPTAPVASTDSRDALLGLTVPFGMHALMASYIYKDDRTVRNQNANQIAIGYRYSLSKRTELHASYARIDNRNGASYTVGSAIEAGTGDRATSFGIRHAF</sequence>
<evidence type="ECO:0000256" key="3">
    <source>
        <dbReference type="ARBA" id="ARBA00022448"/>
    </source>
</evidence>
<evidence type="ECO:0000256" key="9">
    <source>
        <dbReference type="ARBA" id="ARBA00023136"/>
    </source>
</evidence>
<evidence type="ECO:0000256" key="1">
    <source>
        <dbReference type="ARBA" id="ARBA00004571"/>
    </source>
</evidence>
<accession>A0ABM8C3M5</accession>
<dbReference type="PANTHER" id="PTHR34501:SF9">
    <property type="entry name" value="MAJOR OUTER MEMBRANE PROTEIN P.IA"/>
    <property type="match status" value="1"/>
</dbReference>
<feature type="signal peptide" evidence="11">
    <location>
        <begin position="1"/>
        <end position="20"/>
    </location>
</feature>
<evidence type="ECO:0000256" key="8">
    <source>
        <dbReference type="ARBA" id="ARBA00023114"/>
    </source>
</evidence>
<evidence type="ECO:0000256" key="5">
    <source>
        <dbReference type="ARBA" id="ARBA00022692"/>
    </source>
</evidence>
<feature type="domain" description="Porin" evidence="12">
    <location>
        <begin position="7"/>
        <end position="329"/>
    </location>
</feature>
<keyword evidence="8" id="KW-0626">Porin</keyword>
<organism evidence="13 14">
    <name type="scientific">Massilia varians</name>
    <dbReference type="NCBI Taxonomy" id="457921"/>
    <lineage>
        <taxon>Bacteria</taxon>
        <taxon>Pseudomonadati</taxon>
        <taxon>Pseudomonadota</taxon>
        <taxon>Betaproteobacteria</taxon>
        <taxon>Burkholderiales</taxon>
        <taxon>Oxalobacteraceae</taxon>
        <taxon>Telluria group</taxon>
        <taxon>Massilia</taxon>
    </lineage>
</organism>
<dbReference type="SUPFAM" id="SSF56935">
    <property type="entry name" value="Porins"/>
    <property type="match status" value="1"/>
</dbReference>
<keyword evidence="6 11" id="KW-0732">Signal</keyword>
<feature type="chain" id="PRO_5046569274" evidence="11">
    <location>
        <begin position="21"/>
        <end position="356"/>
    </location>
</feature>
<proteinExistence type="predicted"/>
<keyword evidence="3" id="KW-0813">Transport</keyword>
<protein>
    <submittedName>
        <fullName evidence="13">Porin</fullName>
    </submittedName>
</protein>
<dbReference type="InterPro" id="IPR002299">
    <property type="entry name" value="Porin_Neis"/>
</dbReference>
<dbReference type="PRINTS" id="PR00184">
    <property type="entry name" value="NEISSPPORIN"/>
</dbReference>
<evidence type="ECO:0000256" key="10">
    <source>
        <dbReference type="ARBA" id="ARBA00023237"/>
    </source>
</evidence>
<dbReference type="Pfam" id="PF13609">
    <property type="entry name" value="Porin_4"/>
    <property type="match status" value="1"/>
</dbReference>
<gene>
    <name evidence="13" type="ORF">MasN3_12810</name>
</gene>
<evidence type="ECO:0000256" key="11">
    <source>
        <dbReference type="SAM" id="SignalP"/>
    </source>
</evidence>
<dbReference type="InterPro" id="IPR033900">
    <property type="entry name" value="Gram_neg_porin_domain"/>
</dbReference>
<dbReference type="InterPro" id="IPR050298">
    <property type="entry name" value="Gram-neg_bact_OMP"/>
</dbReference>
<dbReference type="RefSeq" id="WP_281913123.1">
    <property type="nucleotide sequence ID" value="NZ_AP026966.1"/>
</dbReference>
<dbReference type="Gene3D" id="2.40.160.10">
    <property type="entry name" value="Porin"/>
    <property type="match status" value="1"/>
</dbReference>
<dbReference type="PANTHER" id="PTHR34501">
    <property type="entry name" value="PROTEIN YDDL-RELATED"/>
    <property type="match status" value="1"/>
</dbReference>
<keyword evidence="10" id="KW-0998">Cell outer membrane</keyword>
<keyword evidence="9" id="KW-0472">Membrane</keyword>
<dbReference type="InterPro" id="IPR001702">
    <property type="entry name" value="Porin_Gram-ve"/>
</dbReference>